<dbReference type="GeneID" id="34613260"/>
<dbReference type="VEuPathDB" id="FungiDB:ASPZODRAFT_166894"/>
<name>A0A1L9SHI1_9EURO</name>
<gene>
    <name evidence="1" type="ORF">ASPZODRAFT_166894</name>
</gene>
<proteinExistence type="predicted"/>
<evidence type="ECO:0000313" key="2">
    <source>
        <dbReference type="Proteomes" id="UP000184188"/>
    </source>
</evidence>
<dbReference type="Proteomes" id="UP000184188">
    <property type="component" value="Unassembled WGS sequence"/>
</dbReference>
<dbReference type="RefSeq" id="XP_022581190.1">
    <property type="nucleotide sequence ID" value="XM_022726796.1"/>
</dbReference>
<evidence type="ECO:0000313" key="1">
    <source>
        <dbReference type="EMBL" id="OJJ46680.1"/>
    </source>
</evidence>
<accession>A0A1L9SHI1</accession>
<dbReference type="AlphaFoldDB" id="A0A1L9SHI1"/>
<organism evidence="1 2">
    <name type="scientific">Penicilliopsis zonata CBS 506.65</name>
    <dbReference type="NCBI Taxonomy" id="1073090"/>
    <lineage>
        <taxon>Eukaryota</taxon>
        <taxon>Fungi</taxon>
        <taxon>Dikarya</taxon>
        <taxon>Ascomycota</taxon>
        <taxon>Pezizomycotina</taxon>
        <taxon>Eurotiomycetes</taxon>
        <taxon>Eurotiomycetidae</taxon>
        <taxon>Eurotiales</taxon>
        <taxon>Aspergillaceae</taxon>
        <taxon>Penicilliopsis</taxon>
    </lineage>
</organism>
<keyword evidence="2" id="KW-1185">Reference proteome</keyword>
<dbReference type="OrthoDB" id="2103397at2759"/>
<dbReference type="STRING" id="1073090.A0A1L9SHI1"/>
<protein>
    <submittedName>
        <fullName evidence="1">Uncharacterized protein</fullName>
    </submittedName>
</protein>
<sequence>MYFPTRRLKNWWNGKMGKARDMSLVRLLSEVSSSASSKEREPPFSLSTKELYREDILEIFHLKESTAKEEELDWAVDPKKKGRLPAALSKWHIRAAQATQRKQPANSSLLTEYYFRWFDDNFPPSELDVKGTRGKAKCLLDRAAREDRKLFIRAADSDQDCYKDFFKILYETKLTYKVRYDHQTRALHGVADMTVWWGDPRKLGTNLAIHHVWPGDNWETRVNECLAYLAMGREVRKRAGHQNTAMYGMCTDGYRWIFLKIHSDGRVSFSPDLKYSRVPEAEEILAHTRRILEEATKMKPPQPRGRRSRFMNKLKDKILKPEDLVSPWDCGDPAVLQEPEEMRYRWF</sequence>
<dbReference type="EMBL" id="KV878342">
    <property type="protein sequence ID" value="OJJ46680.1"/>
    <property type="molecule type" value="Genomic_DNA"/>
</dbReference>
<reference evidence="2" key="1">
    <citation type="journal article" date="2017" name="Genome Biol.">
        <title>Comparative genomics reveals high biological diversity and specific adaptations in the industrially and medically important fungal genus Aspergillus.</title>
        <authorList>
            <person name="de Vries R.P."/>
            <person name="Riley R."/>
            <person name="Wiebenga A."/>
            <person name="Aguilar-Osorio G."/>
            <person name="Amillis S."/>
            <person name="Uchima C.A."/>
            <person name="Anderluh G."/>
            <person name="Asadollahi M."/>
            <person name="Askin M."/>
            <person name="Barry K."/>
            <person name="Battaglia E."/>
            <person name="Bayram O."/>
            <person name="Benocci T."/>
            <person name="Braus-Stromeyer S.A."/>
            <person name="Caldana C."/>
            <person name="Canovas D."/>
            <person name="Cerqueira G.C."/>
            <person name="Chen F."/>
            <person name="Chen W."/>
            <person name="Choi C."/>
            <person name="Clum A."/>
            <person name="Dos Santos R.A."/>
            <person name="Damasio A.R."/>
            <person name="Diallinas G."/>
            <person name="Emri T."/>
            <person name="Fekete E."/>
            <person name="Flipphi M."/>
            <person name="Freyberg S."/>
            <person name="Gallo A."/>
            <person name="Gournas C."/>
            <person name="Habgood R."/>
            <person name="Hainaut M."/>
            <person name="Harispe M.L."/>
            <person name="Henrissat B."/>
            <person name="Hilden K.S."/>
            <person name="Hope R."/>
            <person name="Hossain A."/>
            <person name="Karabika E."/>
            <person name="Karaffa L."/>
            <person name="Karanyi Z."/>
            <person name="Krasevec N."/>
            <person name="Kuo A."/>
            <person name="Kusch H."/>
            <person name="LaButti K."/>
            <person name="Lagendijk E.L."/>
            <person name="Lapidus A."/>
            <person name="Levasseur A."/>
            <person name="Lindquist E."/>
            <person name="Lipzen A."/>
            <person name="Logrieco A.F."/>
            <person name="MacCabe A."/>
            <person name="Maekelae M.R."/>
            <person name="Malavazi I."/>
            <person name="Melin P."/>
            <person name="Meyer V."/>
            <person name="Mielnichuk N."/>
            <person name="Miskei M."/>
            <person name="Molnar A.P."/>
            <person name="Mule G."/>
            <person name="Ngan C.Y."/>
            <person name="Orejas M."/>
            <person name="Orosz E."/>
            <person name="Ouedraogo J.P."/>
            <person name="Overkamp K.M."/>
            <person name="Park H.-S."/>
            <person name="Perrone G."/>
            <person name="Piumi F."/>
            <person name="Punt P.J."/>
            <person name="Ram A.F."/>
            <person name="Ramon A."/>
            <person name="Rauscher S."/>
            <person name="Record E."/>
            <person name="Riano-Pachon D.M."/>
            <person name="Robert V."/>
            <person name="Roehrig J."/>
            <person name="Ruller R."/>
            <person name="Salamov A."/>
            <person name="Salih N.S."/>
            <person name="Samson R.A."/>
            <person name="Sandor E."/>
            <person name="Sanguinetti M."/>
            <person name="Schuetze T."/>
            <person name="Sepcic K."/>
            <person name="Shelest E."/>
            <person name="Sherlock G."/>
            <person name="Sophianopoulou V."/>
            <person name="Squina F.M."/>
            <person name="Sun H."/>
            <person name="Susca A."/>
            <person name="Todd R.B."/>
            <person name="Tsang A."/>
            <person name="Unkles S.E."/>
            <person name="van de Wiele N."/>
            <person name="van Rossen-Uffink D."/>
            <person name="Oliveira J.V."/>
            <person name="Vesth T.C."/>
            <person name="Visser J."/>
            <person name="Yu J.-H."/>
            <person name="Zhou M."/>
            <person name="Andersen M.R."/>
            <person name="Archer D.B."/>
            <person name="Baker S.E."/>
            <person name="Benoit I."/>
            <person name="Brakhage A.A."/>
            <person name="Braus G.H."/>
            <person name="Fischer R."/>
            <person name="Frisvad J.C."/>
            <person name="Goldman G.H."/>
            <person name="Houbraken J."/>
            <person name="Oakley B."/>
            <person name="Pocsi I."/>
            <person name="Scazzocchio C."/>
            <person name="Seiboth B."/>
            <person name="vanKuyk P.A."/>
            <person name="Wortman J."/>
            <person name="Dyer P.S."/>
            <person name="Grigoriev I.V."/>
        </authorList>
    </citation>
    <scope>NUCLEOTIDE SEQUENCE [LARGE SCALE GENOMIC DNA]</scope>
    <source>
        <strain evidence="2">CBS 506.65</strain>
    </source>
</reference>